<keyword evidence="2" id="KW-1185">Reference proteome</keyword>
<dbReference type="EMBL" id="VLLL01000005">
    <property type="protein sequence ID" value="TWJ14618.1"/>
    <property type="molecule type" value="Genomic_DNA"/>
</dbReference>
<comment type="caution">
    <text evidence="1">The sequence shown here is derived from an EMBL/GenBank/DDBJ whole genome shotgun (WGS) entry which is preliminary data.</text>
</comment>
<proteinExistence type="predicted"/>
<dbReference type="RefSeq" id="WP_147131931.1">
    <property type="nucleotide sequence ID" value="NZ_BAABIJ010000001.1"/>
</dbReference>
<organism evidence="1 2">
    <name type="scientific">Stackebrandtia albiflava</name>
    <dbReference type="NCBI Taxonomy" id="406432"/>
    <lineage>
        <taxon>Bacteria</taxon>
        <taxon>Bacillati</taxon>
        <taxon>Actinomycetota</taxon>
        <taxon>Actinomycetes</taxon>
        <taxon>Glycomycetales</taxon>
        <taxon>Glycomycetaceae</taxon>
        <taxon>Stackebrandtia</taxon>
    </lineage>
</organism>
<sequence>MTRRWEYLSTPRDDDESWLPDWRPTRYAGDEPLTWEDLPEGEIMYHRFLVDTRLVVDGCEMSAIHNPLLDFALAWVWIPHALPDVGGRVEADLTMQAHSYFVENLGDEVAITSTENTHRAVLPHDDFRELVDHMVTSAFELLYSRHPVLRGNHFLRGLRRRMRKAGYL</sequence>
<dbReference type="AlphaFoldDB" id="A0A562V9U4"/>
<name>A0A562V9U4_9ACTN</name>
<evidence type="ECO:0000313" key="2">
    <source>
        <dbReference type="Proteomes" id="UP000321617"/>
    </source>
</evidence>
<evidence type="ECO:0000313" key="1">
    <source>
        <dbReference type="EMBL" id="TWJ14618.1"/>
    </source>
</evidence>
<reference evidence="1 2" key="1">
    <citation type="journal article" date="2013" name="Stand. Genomic Sci.">
        <title>Genomic Encyclopedia of Type Strains, Phase I: The one thousand microbial genomes (KMG-I) project.</title>
        <authorList>
            <person name="Kyrpides N.C."/>
            <person name="Woyke T."/>
            <person name="Eisen J.A."/>
            <person name="Garrity G."/>
            <person name="Lilburn T.G."/>
            <person name="Beck B.J."/>
            <person name="Whitman W.B."/>
            <person name="Hugenholtz P."/>
            <person name="Klenk H.P."/>
        </authorList>
    </citation>
    <scope>NUCLEOTIDE SEQUENCE [LARGE SCALE GENOMIC DNA]</scope>
    <source>
        <strain evidence="1 2">DSM 45044</strain>
    </source>
</reference>
<dbReference type="Proteomes" id="UP000321617">
    <property type="component" value="Unassembled WGS sequence"/>
</dbReference>
<dbReference type="OrthoDB" id="4182026at2"/>
<accession>A0A562V9U4</accession>
<protein>
    <submittedName>
        <fullName evidence="1">Uncharacterized protein</fullName>
    </submittedName>
</protein>
<gene>
    <name evidence="1" type="ORF">LX16_0303</name>
</gene>